<accession>A0A090S673</accession>
<evidence type="ECO:0000313" key="1">
    <source>
        <dbReference type="EMBL" id="GAL23031.1"/>
    </source>
</evidence>
<name>A0A090S673_9VIBR</name>
<organism evidence="1 2">
    <name type="scientific">Vibrio maritimus</name>
    <dbReference type="NCBI Taxonomy" id="990268"/>
    <lineage>
        <taxon>Bacteria</taxon>
        <taxon>Pseudomonadati</taxon>
        <taxon>Pseudomonadota</taxon>
        <taxon>Gammaproteobacteria</taxon>
        <taxon>Vibrionales</taxon>
        <taxon>Vibrionaceae</taxon>
        <taxon>Vibrio</taxon>
    </lineage>
</organism>
<dbReference type="EMBL" id="BBMR01000017">
    <property type="protein sequence ID" value="GAL23031.1"/>
    <property type="molecule type" value="Genomic_DNA"/>
</dbReference>
<sequence length="43" mass="4710">MASRSSEINLYEHGSRFVLGKSVGFRLFNTDSGTAMSVFPEPS</sequence>
<dbReference type="Proteomes" id="UP000029228">
    <property type="component" value="Unassembled WGS sequence"/>
</dbReference>
<keyword evidence="2" id="KW-1185">Reference proteome</keyword>
<proteinExistence type="predicted"/>
<dbReference type="AlphaFoldDB" id="A0A090S673"/>
<reference evidence="1 2" key="1">
    <citation type="submission" date="2014-09" db="EMBL/GenBank/DDBJ databases">
        <title>Vibrio maritimus JCM 19235. (C45) whole genome shotgun sequence.</title>
        <authorList>
            <person name="Sawabe T."/>
            <person name="Meirelles P."/>
            <person name="Nakanishi M."/>
            <person name="Sayaka M."/>
            <person name="Hattori M."/>
            <person name="Ohkuma M."/>
        </authorList>
    </citation>
    <scope>NUCLEOTIDE SEQUENCE [LARGE SCALE GENOMIC DNA]</scope>
    <source>
        <strain evidence="2">JCM19235</strain>
    </source>
</reference>
<gene>
    <name evidence="1" type="ORF">JCM19235_1332</name>
</gene>
<comment type="caution">
    <text evidence="1">The sequence shown here is derived from an EMBL/GenBank/DDBJ whole genome shotgun (WGS) entry which is preliminary data.</text>
</comment>
<evidence type="ECO:0000313" key="2">
    <source>
        <dbReference type="Proteomes" id="UP000029228"/>
    </source>
</evidence>
<protein>
    <submittedName>
        <fullName evidence="1">Uncharacterized protein</fullName>
    </submittedName>
</protein>